<dbReference type="HAMAP" id="MF_00983">
    <property type="entry name" value="PriA"/>
    <property type="match status" value="1"/>
</dbReference>
<dbReference type="Proteomes" id="UP000317043">
    <property type="component" value="Unassembled WGS sequence"/>
</dbReference>
<dbReference type="GO" id="GO:1990077">
    <property type="term" value="C:primosome complex"/>
    <property type="evidence" value="ECO:0007669"/>
    <property type="project" value="UniProtKB-UniRule"/>
</dbReference>
<evidence type="ECO:0000256" key="4">
    <source>
        <dbReference type="ARBA" id="ARBA00022741"/>
    </source>
</evidence>
<dbReference type="GO" id="GO:0006302">
    <property type="term" value="P:double-strand break repair"/>
    <property type="evidence" value="ECO:0007669"/>
    <property type="project" value="InterPro"/>
</dbReference>
<keyword evidence="6 8" id="KW-0067">ATP-binding</keyword>
<dbReference type="OrthoDB" id="3177118at2"/>
<dbReference type="InterPro" id="IPR027417">
    <property type="entry name" value="P-loop_NTPase"/>
</dbReference>
<feature type="binding site" evidence="8">
    <location>
        <position position="423"/>
    </location>
    <ligand>
        <name>Zn(2+)</name>
        <dbReference type="ChEBI" id="CHEBI:29105"/>
        <label>1</label>
    </ligand>
</feature>
<organism evidence="11 12">
    <name type="scientific">Stackebrandtia endophytica</name>
    <dbReference type="NCBI Taxonomy" id="1496996"/>
    <lineage>
        <taxon>Bacteria</taxon>
        <taxon>Bacillati</taxon>
        <taxon>Actinomycetota</taxon>
        <taxon>Actinomycetes</taxon>
        <taxon>Glycomycetales</taxon>
        <taxon>Glycomycetaceae</taxon>
        <taxon>Stackebrandtia</taxon>
    </lineage>
</organism>
<comment type="caution">
    <text evidence="11">The sequence shown here is derived from an EMBL/GenBank/DDBJ whole genome shotgun (WGS) entry which is preliminary data.</text>
</comment>
<keyword evidence="11" id="KW-0378">Hydrolase</keyword>
<keyword evidence="12" id="KW-1185">Reference proteome</keyword>
<evidence type="ECO:0000256" key="2">
    <source>
        <dbReference type="ARBA" id="ARBA00022705"/>
    </source>
</evidence>
<dbReference type="GO" id="GO:0003677">
    <property type="term" value="F:DNA binding"/>
    <property type="evidence" value="ECO:0007669"/>
    <property type="project" value="UniProtKB-UniRule"/>
</dbReference>
<evidence type="ECO:0000256" key="7">
    <source>
        <dbReference type="ARBA" id="ARBA00023125"/>
    </source>
</evidence>
<feature type="binding site" evidence="8">
    <location>
        <position position="393"/>
    </location>
    <ligand>
        <name>Zn(2+)</name>
        <dbReference type="ChEBI" id="CHEBI:29105"/>
        <label>2</label>
    </ligand>
</feature>
<evidence type="ECO:0000256" key="5">
    <source>
        <dbReference type="ARBA" id="ARBA00022833"/>
    </source>
</evidence>
<dbReference type="PANTHER" id="PTHR30580">
    <property type="entry name" value="PRIMOSOMAL PROTEIN N"/>
    <property type="match status" value="1"/>
</dbReference>
<dbReference type="GO" id="GO:0008270">
    <property type="term" value="F:zinc ion binding"/>
    <property type="evidence" value="ECO:0007669"/>
    <property type="project" value="UniProtKB-UniRule"/>
</dbReference>
<dbReference type="InterPro" id="IPR042115">
    <property type="entry name" value="PriA_3primeBD_sf"/>
</dbReference>
<evidence type="ECO:0000256" key="8">
    <source>
        <dbReference type="HAMAP-Rule" id="MF_00983"/>
    </source>
</evidence>
<dbReference type="Pfam" id="PF17764">
    <property type="entry name" value="PriA_3primeBD"/>
    <property type="match status" value="1"/>
</dbReference>
<evidence type="ECO:0000256" key="9">
    <source>
        <dbReference type="SAM" id="MobiDB-lite"/>
    </source>
</evidence>
<dbReference type="GO" id="GO:0005524">
    <property type="term" value="F:ATP binding"/>
    <property type="evidence" value="ECO:0007669"/>
    <property type="project" value="UniProtKB-UniRule"/>
</dbReference>
<feature type="binding site" evidence="8">
    <location>
        <position position="390"/>
    </location>
    <ligand>
        <name>Zn(2+)</name>
        <dbReference type="ChEBI" id="CHEBI:29105"/>
        <label>2</label>
    </ligand>
</feature>
<keyword evidence="11" id="KW-0347">Helicase</keyword>
<proteinExistence type="inferred from homology"/>
<feature type="binding site" evidence="8">
    <location>
        <position position="408"/>
    </location>
    <ligand>
        <name>Zn(2+)</name>
        <dbReference type="ChEBI" id="CHEBI:29105"/>
        <label>2</label>
    </ligand>
</feature>
<keyword evidence="3 8" id="KW-0479">Metal-binding</keyword>
<dbReference type="AlphaFoldDB" id="A0A543AQN4"/>
<keyword evidence="1 8" id="KW-0639">Primosome</keyword>
<feature type="domain" description="Primosomal protein N' 3' DNA-binding" evidence="10">
    <location>
        <begin position="12"/>
        <end position="111"/>
    </location>
</feature>
<dbReference type="GO" id="GO:0043138">
    <property type="term" value="F:3'-5' DNA helicase activity"/>
    <property type="evidence" value="ECO:0007669"/>
    <property type="project" value="TreeGrafter"/>
</dbReference>
<dbReference type="GO" id="GO:0006310">
    <property type="term" value="P:DNA recombination"/>
    <property type="evidence" value="ECO:0007669"/>
    <property type="project" value="InterPro"/>
</dbReference>
<dbReference type="RefSeq" id="WP_142034304.1">
    <property type="nucleotide sequence ID" value="NZ_JBHTGS010000002.1"/>
</dbReference>
<dbReference type="InterPro" id="IPR041222">
    <property type="entry name" value="PriA_3primeBD"/>
</dbReference>
<feature type="binding site" evidence="8">
    <location>
        <position position="411"/>
    </location>
    <ligand>
        <name>Zn(2+)</name>
        <dbReference type="ChEBI" id="CHEBI:29105"/>
        <label>2</label>
    </ligand>
</feature>
<accession>A0A543AQN4</accession>
<comment type="caution">
    <text evidence="8">As this protein does not have any detectable helicase domains, it probably does not have helicase activity.</text>
</comment>
<reference evidence="11 12" key="1">
    <citation type="submission" date="2019-06" db="EMBL/GenBank/DDBJ databases">
        <title>Sequencing the genomes of 1000 actinobacteria strains.</title>
        <authorList>
            <person name="Klenk H.-P."/>
        </authorList>
    </citation>
    <scope>NUCLEOTIDE SEQUENCE [LARGE SCALE GENOMIC DNA]</scope>
    <source>
        <strain evidence="11 12">DSM 45928</strain>
    </source>
</reference>
<evidence type="ECO:0000259" key="10">
    <source>
        <dbReference type="Pfam" id="PF17764"/>
    </source>
</evidence>
<feature type="binding site" evidence="8">
    <location>
        <position position="420"/>
    </location>
    <ligand>
        <name>Zn(2+)</name>
        <dbReference type="ChEBI" id="CHEBI:29105"/>
        <label>1</label>
    </ligand>
</feature>
<evidence type="ECO:0000313" key="12">
    <source>
        <dbReference type="Proteomes" id="UP000317043"/>
    </source>
</evidence>
<keyword evidence="4 8" id="KW-0547">Nucleotide-binding</keyword>
<feature type="binding site" evidence="8">
    <location>
        <position position="384"/>
    </location>
    <ligand>
        <name>Zn(2+)</name>
        <dbReference type="ChEBI" id="CHEBI:29105"/>
        <label>1</label>
    </ligand>
</feature>
<comment type="subunit">
    <text evidence="8">Component of the replication restart primosome.</text>
</comment>
<dbReference type="Gene3D" id="3.40.50.300">
    <property type="entry name" value="P-loop containing nucleotide triphosphate hydrolases"/>
    <property type="match status" value="1"/>
</dbReference>
<dbReference type="GO" id="GO:0006270">
    <property type="term" value="P:DNA replication initiation"/>
    <property type="evidence" value="ECO:0007669"/>
    <property type="project" value="TreeGrafter"/>
</dbReference>
<keyword evidence="2 8" id="KW-0235">DNA replication</keyword>
<keyword evidence="5 8" id="KW-0862">Zinc</keyword>
<evidence type="ECO:0000313" key="11">
    <source>
        <dbReference type="EMBL" id="TQL74874.1"/>
    </source>
</evidence>
<protein>
    <recommendedName>
        <fullName evidence="8">Probable replication restart protein PriA</fullName>
    </recommendedName>
    <alternativeName>
        <fullName evidence="8">Putative ATP-dependent DNA helicase PriA</fullName>
    </alternativeName>
</protein>
<feature type="binding site" evidence="8">
    <location>
        <position position="381"/>
    </location>
    <ligand>
        <name>Zn(2+)</name>
        <dbReference type="ChEBI" id="CHEBI:29105"/>
        <label>1</label>
    </ligand>
</feature>
<dbReference type="InParanoid" id="A0A543AQN4"/>
<dbReference type="Gene3D" id="3.40.1440.60">
    <property type="entry name" value="PriA, 3(prime) DNA-binding domain"/>
    <property type="match status" value="1"/>
</dbReference>
<evidence type="ECO:0000256" key="6">
    <source>
        <dbReference type="ARBA" id="ARBA00022840"/>
    </source>
</evidence>
<dbReference type="EMBL" id="VFOW01000001">
    <property type="protein sequence ID" value="TQL74874.1"/>
    <property type="molecule type" value="Genomic_DNA"/>
</dbReference>
<evidence type="ECO:0000256" key="1">
    <source>
        <dbReference type="ARBA" id="ARBA00022515"/>
    </source>
</evidence>
<keyword evidence="7 8" id="KW-0238">DNA-binding</keyword>
<comment type="cofactor">
    <cofactor evidence="8">
        <name>Zn(2+)</name>
        <dbReference type="ChEBI" id="CHEBI:29105"/>
    </cofactor>
    <text evidence="8">Binds 2 zinc ions per subunit.</text>
</comment>
<comment type="similarity">
    <text evidence="8">Belongs to the helicase family. PriA subfamily.</text>
</comment>
<sequence length="648" mass="69490">MLFDAPSPTVAQVSVDSPLPHLDRLFDYLVPTDLAARVRPGCRVKVRFSGRLLSGYVISLTSGSDYHGRLHPIEKLVSDESVLSEEVASLARAVADRYAGNLSDVLRLAVPPRQARVEQEKPAEAAGTIVEPPAAGWRRYAHGEPFLTALAKRRNPRVVWQAVAGEDWPTRFAEAAAASAAHGRGALLVVPDQRDLDRLDAALARVLGPDRHVCLSAASGPAKRYRAFLAVRRGAVKVVAGTRAACFAPVESLGLVAIWDDGDDSHAEPHAPYPHAREVLLTRAQLAGCGALVAGWARSTQAQLLVDSGWATAVTADRAQVRRSSPRVVPVGDDADLAADPDSGAARLPTPAWRAAQRALRDDLPVLVQTPRRGYLPAVSCVNCRRRAQCQQCSGPLSLPSAQGIPVCRWCGRPAADHRCPHCGDRRLRAVVVGSARTAEELGRAFAGVPVHTSGGDRILEQVGSGRSIVVATPGAEPPAGDGYGAVLLLDTWALLSRVDLRAEEEALRRWYAAAALARPADDGGTVVVVADGGLPTVQALLRWDPAWFAERELATRTQLRFPPAVRMASLSGSPQAIAEFSSIASWGDEVEVLGPIPVDDRSERLLLRTSRRHGARLAQLLHKAAATRSLTKPGDVVRIQIDPRELW</sequence>
<dbReference type="InterPro" id="IPR005259">
    <property type="entry name" value="PriA"/>
</dbReference>
<feature type="region of interest" description="Disordered" evidence="9">
    <location>
        <begin position="325"/>
        <end position="345"/>
    </location>
</feature>
<dbReference type="PANTHER" id="PTHR30580:SF0">
    <property type="entry name" value="PRIMOSOMAL PROTEIN N"/>
    <property type="match status" value="1"/>
</dbReference>
<gene>
    <name evidence="8" type="primary">priA</name>
    <name evidence="11" type="ORF">FB566_0363</name>
</gene>
<dbReference type="GO" id="GO:0006269">
    <property type="term" value="P:DNA replication, synthesis of primer"/>
    <property type="evidence" value="ECO:0007669"/>
    <property type="project" value="UniProtKB-KW"/>
</dbReference>
<evidence type="ECO:0000256" key="3">
    <source>
        <dbReference type="ARBA" id="ARBA00022723"/>
    </source>
</evidence>
<name>A0A543AQN4_9ACTN</name>
<comment type="function">
    <text evidence="8">Initiates the restart of stalled replication forks, which reloads the replicative helicase on sites other than the origin of replication. Recognizes and binds to abandoned replication forks and remodels them to uncover a helicase loading site. Promotes assembly of the primosome at these replication forks.</text>
</comment>
<dbReference type="FunCoup" id="A0A543AQN4">
    <property type="interactions" value="64"/>
</dbReference>